<dbReference type="Gene3D" id="3.40.190.10">
    <property type="entry name" value="Periplasmic binding protein-like II"/>
    <property type="match status" value="1"/>
</dbReference>
<protein>
    <submittedName>
        <fullName evidence="2">ABC transporter substrate-binding protein</fullName>
    </submittedName>
</protein>
<evidence type="ECO:0000313" key="3">
    <source>
        <dbReference type="Proteomes" id="UP001597483"/>
    </source>
</evidence>
<dbReference type="InterPro" id="IPR039424">
    <property type="entry name" value="SBP_5"/>
</dbReference>
<evidence type="ECO:0000313" key="2">
    <source>
        <dbReference type="EMBL" id="MFD2472423.1"/>
    </source>
</evidence>
<accession>A0ABW5HGJ4</accession>
<dbReference type="SUPFAM" id="SSF53850">
    <property type="entry name" value="Periplasmic binding protein-like II"/>
    <property type="match status" value="1"/>
</dbReference>
<dbReference type="Proteomes" id="UP001597483">
    <property type="component" value="Unassembled WGS sequence"/>
</dbReference>
<dbReference type="EMBL" id="JBHUKS010000026">
    <property type="protein sequence ID" value="MFD2472423.1"/>
    <property type="molecule type" value="Genomic_DNA"/>
</dbReference>
<sequence>MTGPAALRLIGPSVPDDLDPATAHHDSTRQLTRLFARCLFGYRAEPNLRDWQAIAPLPDLAVDIPSTYNTGMGARHVNNVVHLRPGIVWDATPPRPVTAHDVVRGLKRLGNPVLRPAALPCFTSTIRGMAEFCEGYRAALGSGEPSARDLADYQNSHDIPGVFLLDDESLVIELTRPALDFAHLMAMPCAAPAPVEYDAYIPGSPEMQRNLRSNGPYRPAGFQPGELLRFSRNPRWARETDPIRGQGVDAIEVLGEHAVPAGIEARIRSGTADLAWDGAVADPSRTIDADPGYALDPYLVFNLHSPNSGGAVGERDVRFAIACAVDKTALLDLHDEHSPGTTALIARGVVPPGDDVHQELDPHGTPGARSEADQARAALAAASRDTGLILRGVHSDDPLTTVIARSCAHDLAAVGIVVEWTALPRNECHRVLGDPGQAHAGRWDLALAARAPAWPGAGGRGFLQTMFETNDSPGTGNCGRYCEPAFDRLVDQALGAVAEPARARAYWQAAERQVLADVAVVPLLFRKPLSPQLHAARVQPDGILPAAGYTLDLSLVRLVPSP</sequence>
<gene>
    <name evidence="2" type="ORF">ACFSVL_33855</name>
</gene>
<proteinExistence type="predicted"/>
<feature type="domain" description="Solute-binding protein family 5" evidence="1">
    <location>
        <begin position="81"/>
        <end position="456"/>
    </location>
</feature>
<reference evidence="3" key="1">
    <citation type="journal article" date="2019" name="Int. J. Syst. Evol. Microbiol.">
        <title>The Global Catalogue of Microorganisms (GCM) 10K type strain sequencing project: providing services to taxonomists for standard genome sequencing and annotation.</title>
        <authorList>
            <consortium name="The Broad Institute Genomics Platform"/>
            <consortium name="The Broad Institute Genome Sequencing Center for Infectious Disease"/>
            <person name="Wu L."/>
            <person name="Ma J."/>
        </authorList>
    </citation>
    <scope>NUCLEOTIDE SEQUENCE [LARGE SCALE GENOMIC DNA]</scope>
    <source>
        <strain evidence="3">CGMCC 4.7641</strain>
    </source>
</reference>
<keyword evidence="3" id="KW-1185">Reference proteome</keyword>
<organism evidence="2 3">
    <name type="scientific">Amycolatopsis silviterrae</name>
    <dbReference type="NCBI Taxonomy" id="1656914"/>
    <lineage>
        <taxon>Bacteria</taxon>
        <taxon>Bacillati</taxon>
        <taxon>Actinomycetota</taxon>
        <taxon>Actinomycetes</taxon>
        <taxon>Pseudonocardiales</taxon>
        <taxon>Pseudonocardiaceae</taxon>
        <taxon>Amycolatopsis</taxon>
    </lineage>
</organism>
<dbReference type="InterPro" id="IPR000914">
    <property type="entry name" value="SBP_5_dom"/>
</dbReference>
<dbReference type="Gene3D" id="3.10.105.10">
    <property type="entry name" value="Dipeptide-binding Protein, Domain 3"/>
    <property type="match status" value="1"/>
</dbReference>
<dbReference type="RefSeq" id="WP_378310090.1">
    <property type="nucleotide sequence ID" value="NZ_JBHUKS010000026.1"/>
</dbReference>
<name>A0ABW5HGJ4_9PSEU</name>
<dbReference type="Pfam" id="PF00496">
    <property type="entry name" value="SBP_bac_5"/>
    <property type="match status" value="1"/>
</dbReference>
<comment type="caution">
    <text evidence="2">The sequence shown here is derived from an EMBL/GenBank/DDBJ whole genome shotgun (WGS) entry which is preliminary data.</text>
</comment>
<evidence type="ECO:0000259" key="1">
    <source>
        <dbReference type="Pfam" id="PF00496"/>
    </source>
</evidence>
<dbReference type="PANTHER" id="PTHR30290">
    <property type="entry name" value="PERIPLASMIC BINDING COMPONENT OF ABC TRANSPORTER"/>
    <property type="match status" value="1"/>
</dbReference>